<feature type="transmembrane region" description="Helical" evidence="1">
    <location>
        <begin position="70"/>
        <end position="87"/>
    </location>
</feature>
<reference evidence="3 5" key="2">
    <citation type="submission" date="2019-04" db="EMBL/GenBank/DDBJ databases">
        <title>Microbes associate with the intestines of laboratory mice.</title>
        <authorList>
            <person name="Navarre W."/>
            <person name="Wong E."/>
            <person name="Huang K."/>
            <person name="Tropini C."/>
            <person name="Ng K."/>
            <person name="Yu B."/>
        </authorList>
    </citation>
    <scope>NUCLEOTIDE SEQUENCE [LARGE SCALE GENOMIC DNA]</scope>
    <source>
        <strain evidence="3 5">NM26_J9</strain>
    </source>
</reference>
<dbReference type="Proteomes" id="UP000306855">
    <property type="component" value="Unassembled WGS sequence"/>
</dbReference>
<reference evidence="2 4" key="1">
    <citation type="submission" date="2018-09" db="EMBL/GenBank/DDBJ databases">
        <title>Murine metabolic-syndrome-specific gut microbial biobank.</title>
        <authorList>
            <person name="Liu C."/>
        </authorList>
    </citation>
    <scope>NUCLEOTIDE SEQUENCE [LARGE SCALE GENOMIC DNA]</scope>
    <source>
        <strain evidence="2 4">C-30</strain>
    </source>
</reference>
<dbReference type="AlphaFoldDB" id="A0A4V1PTK4"/>
<feature type="transmembrane region" description="Helical" evidence="1">
    <location>
        <begin position="309"/>
        <end position="334"/>
    </location>
</feature>
<protein>
    <recommendedName>
        <fullName evidence="6">Polymerase</fullName>
    </recommendedName>
</protein>
<evidence type="ECO:0000256" key="1">
    <source>
        <dbReference type="SAM" id="Phobius"/>
    </source>
</evidence>
<comment type="caution">
    <text evidence="2">The sequence shown here is derived from an EMBL/GenBank/DDBJ whole genome shotgun (WGS) entry which is preliminary data.</text>
</comment>
<gene>
    <name evidence="2" type="ORF">D6C19_03550</name>
    <name evidence="3" type="ORF">E5340_02935</name>
</gene>
<feature type="transmembrane region" description="Helical" evidence="1">
    <location>
        <begin position="341"/>
        <end position="358"/>
    </location>
</feature>
<feature type="transmembrane region" description="Helical" evidence="1">
    <location>
        <begin position="38"/>
        <end position="64"/>
    </location>
</feature>
<keyword evidence="1" id="KW-1133">Transmembrane helix</keyword>
<evidence type="ECO:0000313" key="3">
    <source>
        <dbReference type="EMBL" id="TGY56512.1"/>
    </source>
</evidence>
<feature type="transmembrane region" description="Helical" evidence="1">
    <location>
        <begin position="229"/>
        <end position="252"/>
    </location>
</feature>
<organism evidence="2 4">
    <name type="scientific">Ligilactobacillus murinus</name>
    <dbReference type="NCBI Taxonomy" id="1622"/>
    <lineage>
        <taxon>Bacteria</taxon>
        <taxon>Bacillati</taxon>
        <taxon>Bacillota</taxon>
        <taxon>Bacilli</taxon>
        <taxon>Lactobacillales</taxon>
        <taxon>Lactobacillaceae</taxon>
        <taxon>Ligilactobacillus</taxon>
    </lineage>
</organism>
<proteinExistence type="predicted"/>
<feature type="transmembrane region" description="Helical" evidence="1">
    <location>
        <begin position="364"/>
        <end position="382"/>
    </location>
</feature>
<feature type="transmembrane region" description="Helical" evidence="1">
    <location>
        <begin position="120"/>
        <end position="141"/>
    </location>
</feature>
<keyword evidence="1" id="KW-0812">Transmembrane</keyword>
<evidence type="ECO:0000313" key="4">
    <source>
        <dbReference type="Proteomes" id="UP000289316"/>
    </source>
</evidence>
<dbReference type="RefSeq" id="WP_119448199.1">
    <property type="nucleotide sequence ID" value="NZ_AP025728.1"/>
</dbReference>
<dbReference type="EMBL" id="SRYK01000008">
    <property type="protein sequence ID" value="TGY56512.1"/>
    <property type="molecule type" value="Genomic_DNA"/>
</dbReference>
<evidence type="ECO:0000313" key="2">
    <source>
        <dbReference type="EMBL" id="RXV74904.1"/>
    </source>
</evidence>
<name>A0A4V1PTK4_9LACO</name>
<dbReference type="OrthoDB" id="2085113at2"/>
<feature type="transmembrane region" description="Helical" evidence="1">
    <location>
        <begin position="162"/>
        <end position="180"/>
    </location>
</feature>
<evidence type="ECO:0000313" key="5">
    <source>
        <dbReference type="Proteomes" id="UP000306855"/>
    </source>
</evidence>
<evidence type="ECO:0008006" key="6">
    <source>
        <dbReference type="Google" id="ProtNLM"/>
    </source>
</evidence>
<dbReference type="Proteomes" id="UP000289316">
    <property type="component" value="Unassembled WGS sequence"/>
</dbReference>
<feature type="transmembrane region" description="Helical" evidence="1">
    <location>
        <begin position="186"/>
        <end position="217"/>
    </location>
</feature>
<accession>A0A4V1PTK4</accession>
<feature type="transmembrane region" description="Helical" evidence="1">
    <location>
        <begin position="12"/>
        <end position="31"/>
    </location>
</feature>
<keyword evidence="1" id="KW-0472">Membrane</keyword>
<sequence>MLEKLALHKDNLGNQLYMFCFSLYLIVNFMAGTTLSRALGLGAIVVLLRLSQLAALLVFCKIIFFDHHKFNTILAILVGACFLFIVCKQAHELDPFFMYLFIIGAYGIDFKQILNKYILVVLSLLLLVYAAAVLGLVPNNIMWREGAGVIRAGLGLATPSDLAAHVFYLMLAFALIRDFIFSRQEIGFMVLIAVLIFAVTNSRLDAVLMLLLFLVMYFRRTVFKAIKFIGVKGASALVALYSFGNLLLTYFFDPYNPFYAQLDTLLSRRLLFGKMAFEKYPIHLFGQYIYQNGNGDPRGFVVYYFIDSAYVQALMMFGVVFLLFMLGLLVYLLYRAFKKQYYGLAIAVLLIALSMAVNHHFWHISYNVFLLATLANLAIINTDGGNNKYGSEAK</sequence>
<dbReference type="EMBL" id="QZFR01000016">
    <property type="protein sequence ID" value="RXV74904.1"/>
    <property type="molecule type" value="Genomic_DNA"/>
</dbReference>